<evidence type="ECO:0000313" key="3">
    <source>
        <dbReference type="EMBL" id="KAK5648853.1"/>
    </source>
</evidence>
<dbReference type="AlphaFoldDB" id="A0AAN7VST3"/>
<reference evidence="3 4" key="1">
    <citation type="journal article" date="2024" name="Insects">
        <title>An Improved Chromosome-Level Genome Assembly of the Firefly Pyrocoelia pectoralis.</title>
        <authorList>
            <person name="Fu X."/>
            <person name="Meyer-Rochow V.B."/>
            <person name="Ballantyne L."/>
            <person name="Zhu X."/>
        </authorList>
    </citation>
    <scope>NUCLEOTIDE SEQUENCE [LARGE SCALE GENOMIC DNA]</scope>
    <source>
        <strain evidence="3">XCY_ONT2</strain>
    </source>
</reference>
<sequence>MLATKQQRAMIYTEPEMVNTARKLAECAFFAKSISYCIDGRQKKPKEPGKLTSADTVAILLKDKEMSYADLLKGARNVLSGTEREALQASHKTKEGSLRLVIDQKKGDVNDLTSKLKKELGQSAECKVRKERDTYHIRELDEITTKEDVIQAITTSMGNTPEDWLEVSDIRTAESGLRTATLLVSKEKSRAMDEHPTIWIGITKCAIRKRVEVQKCAKCWGVHGKSENCAERDVKGKCLNCGGEGHFRDACSNNKHCAVCNLAGHAPWTMACPEYKIAIRAAERGRTRTRLVNRVTDTPK</sequence>
<dbReference type="InterPro" id="IPR001878">
    <property type="entry name" value="Znf_CCHC"/>
</dbReference>
<keyword evidence="1" id="KW-0863">Zinc-finger</keyword>
<gene>
    <name evidence="3" type="ORF">RI129_003745</name>
</gene>
<dbReference type="GO" id="GO:0008270">
    <property type="term" value="F:zinc ion binding"/>
    <property type="evidence" value="ECO:0007669"/>
    <property type="project" value="UniProtKB-KW"/>
</dbReference>
<dbReference type="Proteomes" id="UP001329430">
    <property type="component" value="Chromosome 2"/>
</dbReference>
<feature type="domain" description="CCHC-type" evidence="2">
    <location>
        <begin position="237"/>
        <end position="253"/>
    </location>
</feature>
<comment type="caution">
    <text evidence="3">The sequence shown here is derived from an EMBL/GenBank/DDBJ whole genome shotgun (WGS) entry which is preliminary data.</text>
</comment>
<evidence type="ECO:0000259" key="2">
    <source>
        <dbReference type="PROSITE" id="PS50158"/>
    </source>
</evidence>
<keyword evidence="1" id="KW-0479">Metal-binding</keyword>
<protein>
    <recommendedName>
        <fullName evidence="2">CCHC-type domain-containing protein</fullName>
    </recommendedName>
</protein>
<keyword evidence="1" id="KW-0862">Zinc</keyword>
<organism evidence="3 4">
    <name type="scientific">Pyrocoelia pectoralis</name>
    <dbReference type="NCBI Taxonomy" id="417401"/>
    <lineage>
        <taxon>Eukaryota</taxon>
        <taxon>Metazoa</taxon>
        <taxon>Ecdysozoa</taxon>
        <taxon>Arthropoda</taxon>
        <taxon>Hexapoda</taxon>
        <taxon>Insecta</taxon>
        <taxon>Pterygota</taxon>
        <taxon>Neoptera</taxon>
        <taxon>Endopterygota</taxon>
        <taxon>Coleoptera</taxon>
        <taxon>Polyphaga</taxon>
        <taxon>Elateriformia</taxon>
        <taxon>Elateroidea</taxon>
        <taxon>Lampyridae</taxon>
        <taxon>Lampyrinae</taxon>
        <taxon>Pyrocoelia</taxon>
    </lineage>
</organism>
<name>A0AAN7VST3_9COLE</name>
<evidence type="ECO:0000313" key="4">
    <source>
        <dbReference type="Proteomes" id="UP001329430"/>
    </source>
</evidence>
<accession>A0AAN7VST3</accession>
<dbReference type="EMBL" id="JAVRBK010000002">
    <property type="protein sequence ID" value="KAK5648853.1"/>
    <property type="molecule type" value="Genomic_DNA"/>
</dbReference>
<dbReference type="GO" id="GO:0003676">
    <property type="term" value="F:nucleic acid binding"/>
    <property type="evidence" value="ECO:0007669"/>
    <property type="project" value="InterPro"/>
</dbReference>
<proteinExistence type="predicted"/>
<dbReference type="PROSITE" id="PS50158">
    <property type="entry name" value="ZF_CCHC"/>
    <property type="match status" value="1"/>
</dbReference>
<dbReference type="Gene3D" id="4.10.60.10">
    <property type="entry name" value="Zinc finger, CCHC-type"/>
    <property type="match status" value="1"/>
</dbReference>
<evidence type="ECO:0000256" key="1">
    <source>
        <dbReference type="PROSITE-ProRule" id="PRU00047"/>
    </source>
</evidence>
<keyword evidence="4" id="KW-1185">Reference proteome</keyword>